<dbReference type="PANTHER" id="PTHR31088">
    <property type="entry name" value="MEMBRANE-ASSOCIATED PROTEIN VIPP1, CHLOROPLASTIC"/>
    <property type="match status" value="1"/>
</dbReference>
<dbReference type="EMBL" id="CP011388">
    <property type="protein sequence ID" value="ANE45112.1"/>
    <property type="molecule type" value="Genomic_DNA"/>
</dbReference>
<dbReference type="AlphaFoldDB" id="A0A172TDT1"/>
<dbReference type="PANTHER" id="PTHR31088:SF6">
    <property type="entry name" value="PHAGE SHOCK PROTEIN A"/>
    <property type="match status" value="1"/>
</dbReference>
<protein>
    <submittedName>
        <fullName evidence="3">Phage-shock protein</fullName>
    </submittedName>
</protein>
<reference evidence="3 4" key="1">
    <citation type="submission" date="2015-01" db="EMBL/GenBank/DDBJ databases">
        <title>Paenibacillus swuensis/DY6/whole genome sequencing.</title>
        <authorList>
            <person name="Kim M.K."/>
            <person name="Srinivasan S."/>
            <person name="Lee J.-J."/>
        </authorList>
    </citation>
    <scope>NUCLEOTIDE SEQUENCE [LARGE SCALE GENOMIC DNA]</scope>
    <source>
        <strain evidence="3 4">DY6</strain>
    </source>
</reference>
<evidence type="ECO:0000313" key="4">
    <source>
        <dbReference type="Proteomes" id="UP000076927"/>
    </source>
</evidence>
<dbReference type="KEGG" id="pswu:SY83_00660"/>
<dbReference type="OrthoDB" id="9779630at2"/>
<dbReference type="InterPro" id="IPR007157">
    <property type="entry name" value="PspA_VIPP1"/>
</dbReference>
<name>A0A172TDT1_9BACL</name>
<gene>
    <name evidence="3" type="ORF">SY83_00660</name>
</gene>
<organism evidence="3 4">
    <name type="scientific">Paenibacillus swuensis</name>
    <dbReference type="NCBI Taxonomy" id="1178515"/>
    <lineage>
        <taxon>Bacteria</taxon>
        <taxon>Bacillati</taxon>
        <taxon>Bacillota</taxon>
        <taxon>Bacilli</taxon>
        <taxon>Bacillales</taxon>
        <taxon>Paenibacillaceae</taxon>
        <taxon>Paenibacillus</taxon>
    </lineage>
</organism>
<comment type="similarity">
    <text evidence="1">Belongs to the PspA/Vipp/IM30 family.</text>
</comment>
<evidence type="ECO:0000256" key="2">
    <source>
        <dbReference type="SAM" id="Coils"/>
    </source>
</evidence>
<sequence length="224" mass="25802">MSVMKRMRDVTLATFNDMLEKSEDPVRLIDQYLTAQSDQIIESEKVYSQLSQHVGQLRQQYLQAEQLKTKREDQAKLALKAGEDHLARIALQEKVLQEERSGQYLALYEQGAESLKELEEQLRSLKADYQSVYDKRHFYVARLESIRLQQKLNERLGGAGGSARIFDRLEEKLTDLELETKSLRELRKSGQELAAHAGSAMQAALDKEMLKLKAKLEQEGWMKS</sequence>
<keyword evidence="4" id="KW-1185">Reference proteome</keyword>
<keyword evidence="2" id="KW-0175">Coiled coil</keyword>
<evidence type="ECO:0000313" key="3">
    <source>
        <dbReference type="EMBL" id="ANE45112.1"/>
    </source>
</evidence>
<proteinExistence type="inferred from homology"/>
<dbReference type="Pfam" id="PF04012">
    <property type="entry name" value="PspA_IM30"/>
    <property type="match status" value="1"/>
</dbReference>
<accession>A0A172TDT1</accession>
<evidence type="ECO:0000256" key="1">
    <source>
        <dbReference type="ARBA" id="ARBA00043985"/>
    </source>
</evidence>
<dbReference type="PATRIC" id="fig|1178515.4.peg.121"/>
<dbReference type="STRING" id="1178515.SY83_00660"/>
<dbReference type="Proteomes" id="UP000076927">
    <property type="component" value="Chromosome"/>
</dbReference>
<dbReference type="RefSeq" id="WP_068603361.1">
    <property type="nucleotide sequence ID" value="NZ_CP011388.1"/>
</dbReference>
<feature type="coiled-coil region" evidence="2">
    <location>
        <begin position="108"/>
        <end position="135"/>
    </location>
</feature>